<evidence type="ECO:0000313" key="2">
    <source>
        <dbReference type="Proteomes" id="UP000218287"/>
    </source>
</evidence>
<sequence>MINQENQQIKIAMWKNLSQELIKVGVAQEAFVHTDITENIIKIKALSRSQNSCYLLLSDLSTYEEFFLKMSSKDSLKRSHKHHSRQAWQRWCSESGIEPRIGGNQGQDPNSLNLNRKTFNGNCTVTLEQAITLISFLLRFKLDAGDQLELDKFADVATSVVLHLLSLTKTYNICLLGELH</sequence>
<evidence type="ECO:0000313" key="1">
    <source>
        <dbReference type="EMBL" id="BAY14928.1"/>
    </source>
</evidence>
<dbReference type="AlphaFoldDB" id="A0A1Z4GC73"/>
<protein>
    <submittedName>
        <fullName evidence="1">Uncharacterized protein</fullName>
    </submittedName>
</protein>
<name>A0A1Z4GC73_9CYAN</name>
<gene>
    <name evidence="1" type="ORF">NIES21_07140</name>
</gene>
<dbReference type="EMBL" id="AP018174">
    <property type="protein sequence ID" value="BAY14928.1"/>
    <property type="molecule type" value="Genomic_DNA"/>
</dbReference>
<reference evidence="1 2" key="1">
    <citation type="submission" date="2017-06" db="EMBL/GenBank/DDBJ databases">
        <title>Genome sequencing of cyanobaciteial culture collection at National Institute for Environmental Studies (NIES).</title>
        <authorList>
            <person name="Hirose Y."/>
            <person name="Shimura Y."/>
            <person name="Fujisawa T."/>
            <person name="Nakamura Y."/>
            <person name="Kawachi M."/>
        </authorList>
    </citation>
    <scope>NUCLEOTIDE SEQUENCE [LARGE SCALE GENOMIC DNA]</scope>
    <source>
        <strain evidence="1 2">NIES-21</strain>
    </source>
</reference>
<accession>A0A1Z4GC73</accession>
<proteinExistence type="predicted"/>
<dbReference type="Proteomes" id="UP000218287">
    <property type="component" value="Chromosome"/>
</dbReference>
<dbReference type="OrthoDB" id="10011090at2"/>
<keyword evidence="2" id="KW-1185">Reference proteome</keyword>
<organism evidence="1 2">
    <name type="scientific">Anabaenopsis circularis NIES-21</name>
    <dbReference type="NCBI Taxonomy" id="1085406"/>
    <lineage>
        <taxon>Bacteria</taxon>
        <taxon>Bacillati</taxon>
        <taxon>Cyanobacteriota</taxon>
        <taxon>Cyanophyceae</taxon>
        <taxon>Nostocales</taxon>
        <taxon>Nodulariaceae</taxon>
        <taxon>Anabaenopsis</taxon>
    </lineage>
</organism>